<proteinExistence type="predicted"/>
<feature type="region of interest" description="Disordered" evidence="1">
    <location>
        <begin position="15"/>
        <end position="40"/>
    </location>
</feature>
<dbReference type="GeneID" id="25917198"/>
<accession>A0A0L0F3M5</accession>
<feature type="non-terminal residue" evidence="2">
    <location>
        <position position="98"/>
    </location>
</feature>
<sequence length="98" mass="10718">MGWWSGATYLHTCSHTDLHTPHPTHPNAPETPASPAHESADGLGGLVHFMQASHGVVEWGYLPTRLLAAPHHWAANGTETLHELLGKIDRESTLIKMK</sequence>
<dbReference type="EMBL" id="KQ250254">
    <property type="protein sequence ID" value="KNC70778.1"/>
    <property type="molecule type" value="Genomic_DNA"/>
</dbReference>
<evidence type="ECO:0000313" key="3">
    <source>
        <dbReference type="Proteomes" id="UP000054560"/>
    </source>
</evidence>
<dbReference type="AlphaFoldDB" id="A0A0L0F3M5"/>
<reference evidence="2 3" key="1">
    <citation type="submission" date="2011-02" db="EMBL/GenBank/DDBJ databases">
        <title>The Genome Sequence of Sphaeroforma arctica JP610.</title>
        <authorList>
            <consortium name="The Broad Institute Genome Sequencing Platform"/>
            <person name="Russ C."/>
            <person name="Cuomo C."/>
            <person name="Young S.K."/>
            <person name="Zeng Q."/>
            <person name="Gargeya S."/>
            <person name="Alvarado L."/>
            <person name="Berlin A."/>
            <person name="Chapman S.B."/>
            <person name="Chen Z."/>
            <person name="Freedman E."/>
            <person name="Gellesch M."/>
            <person name="Goldberg J."/>
            <person name="Griggs A."/>
            <person name="Gujja S."/>
            <person name="Heilman E."/>
            <person name="Heiman D."/>
            <person name="Howarth C."/>
            <person name="Mehta T."/>
            <person name="Neiman D."/>
            <person name="Pearson M."/>
            <person name="Roberts A."/>
            <person name="Saif S."/>
            <person name="Shea T."/>
            <person name="Shenoy N."/>
            <person name="Sisk P."/>
            <person name="Stolte C."/>
            <person name="Sykes S."/>
            <person name="White J."/>
            <person name="Yandava C."/>
            <person name="Burger G."/>
            <person name="Gray M.W."/>
            <person name="Holland P.W.H."/>
            <person name="King N."/>
            <person name="Lang F.B.F."/>
            <person name="Roger A.J."/>
            <person name="Ruiz-Trillo I."/>
            <person name="Haas B."/>
            <person name="Nusbaum C."/>
            <person name="Birren B."/>
        </authorList>
    </citation>
    <scope>NUCLEOTIDE SEQUENCE [LARGE SCALE GENOMIC DNA]</scope>
    <source>
        <strain evidence="2 3">JP610</strain>
    </source>
</reference>
<dbReference type="Proteomes" id="UP000054560">
    <property type="component" value="Unassembled WGS sequence"/>
</dbReference>
<protein>
    <submittedName>
        <fullName evidence="2">Uncharacterized protein</fullName>
    </submittedName>
</protein>
<evidence type="ECO:0000256" key="1">
    <source>
        <dbReference type="SAM" id="MobiDB-lite"/>
    </source>
</evidence>
<keyword evidence="3" id="KW-1185">Reference proteome</keyword>
<name>A0A0L0F3M5_9EUKA</name>
<evidence type="ECO:0000313" key="2">
    <source>
        <dbReference type="EMBL" id="KNC70778.1"/>
    </source>
</evidence>
<dbReference type="RefSeq" id="XP_014144680.1">
    <property type="nucleotide sequence ID" value="XM_014289205.1"/>
</dbReference>
<gene>
    <name evidence="2" type="ORF">SARC_16694</name>
</gene>
<organism evidence="2 3">
    <name type="scientific">Sphaeroforma arctica JP610</name>
    <dbReference type="NCBI Taxonomy" id="667725"/>
    <lineage>
        <taxon>Eukaryota</taxon>
        <taxon>Ichthyosporea</taxon>
        <taxon>Ichthyophonida</taxon>
        <taxon>Sphaeroforma</taxon>
    </lineage>
</organism>